<evidence type="ECO:0000313" key="1">
    <source>
        <dbReference type="EMBL" id="TFE02888.1"/>
    </source>
</evidence>
<evidence type="ECO:0008006" key="3">
    <source>
        <dbReference type="Google" id="ProtNLM"/>
    </source>
</evidence>
<gene>
    <name evidence="1" type="ORF">E2626_03525</name>
</gene>
<dbReference type="EMBL" id="SORX01000002">
    <property type="protein sequence ID" value="TFE02888.1"/>
    <property type="molecule type" value="Genomic_DNA"/>
</dbReference>
<keyword evidence="2" id="KW-1185">Reference proteome</keyword>
<comment type="caution">
    <text evidence="1">The sequence shown here is derived from an EMBL/GenBank/DDBJ whole genome shotgun (WGS) entry which is preliminary data.</text>
</comment>
<organism evidence="1 2">
    <name type="scientific">Jeotgalibacillus salarius</name>
    <dbReference type="NCBI Taxonomy" id="546023"/>
    <lineage>
        <taxon>Bacteria</taxon>
        <taxon>Bacillati</taxon>
        <taxon>Bacillota</taxon>
        <taxon>Bacilli</taxon>
        <taxon>Bacillales</taxon>
        <taxon>Caryophanaceae</taxon>
        <taxon>Jeotgalibacillus</taxon>
    </lineage>
</organism>
<name>A0A4Y8LIY2_9BACL</name>
<dbReference type="AlphaFoldDB" id="A0A4Y8LIY2"/>
<protein>
    <recommendedName>
        <fullName evidence="3">Phage protein</fullName>
    </recommendedName>
</protein>
<proteinExistence type="predicted"/>
<sequence length="117" mass="13600">MEIILKNLVTTDNDNGEKEVKVEEKTYHLPYPPMGAYLDYLVISKRIEKITTDNVKEYVGLIVRTFQHQFTEEEFINGVAPYEIFKVIGQFVNDLTKDPYAELKPKDEEGNGKKEKK</sequence>
<dbReference type="OrthoDB" id="2915540at2"/>
<dbReference type="NCBIfam" id="NF047360">
    <property type="entry name" value="tail_chap_PVL"/>
    <property type="match status" value="1"/>
</dbReference>
<evidence type="ECO:0000313" key="2">
    <source>
        <dbReference type="Proteomes" id="UP000297776"/>
    </source>
</evidence>
<dbReference type="Proteomes" id="UP000297776">
    <property type="component" value="Unassembled WGS sequence"/>
</dbReference>
<accession>A0A4Y8LIY2</accession>
<dbReference type="Pfam" id="PF23857">
    <property type="entry name" value="Phage_TAC_19"/>
    <property type="match status" value="1"/>
</dbReference>
<dbReference type="RefSeq" id="WP_134379732.1">
    <property type="nucleotide sequence ID" value="NZ_SORX01000002.1"/>
</dbReference>
<reference evidence="1 2" key="1">
    <citation type="submission" date="2019-03" db="EMBL/GenBank/DDBJ databases">
        <authorList>
            <person name="Yang Y."/>
        </authorList>
    </citation>
    <scope>NUCLEOTIDE SEQUENCE [LARGE SCALE GENOMIC DNA]</scope>
    <source>
        <strain evidence="1 2">ASL-1</strain>
    </source>
</reference>
<dbReference type="InterPro" id="IPR057006">
    <property type="entry name" value="Phage_TAC_19"/>
</dbReference>